<dbReference type="PROSITE" id="PS51257">
    <property type="entry name" value="PROKAR_LIPOPROTEIN"/>
    <property type="match status" value="1"/>
</dbReference>
<comment type="caution">
    <text evidence="3">The sequence shown here is derived from an EMBL/GenBank/DDBJ whole genome shotgun (WGS) entry which is preliminary data.</text>
</comment>
<evidence type="ECO:0000256" key="2">
    <source>
        <dbReference type="SAM" id="SignalP"/>
    </source>
</evidence>
<evidence type="ECO:0000256" key="1">
    <source>
        <dbReference type="SAM" id="MobiDB-lite"/>
    </source>
</evidence>
<evidence type="ECO:0000313" key="4">
    <source>
        <dbReference type="Proteomes" id="UP000573729"/>
    </source>
</evidence>
<dbReference type="RefSeq" id="WP_184218424.1">
    <property type="nucleotide sequence ID" value="NZ_JACHMD010000001.1"/>
</dbReference>
<keyword evidence="4" id="KW-1185">Reference proteome</keyword>
<dbReference type="EMBL" id="JACHMD010000001">
    <property type="protein sequence ID" value="MBB4667669.1"/>
    <property type="molecule type" value="Genomic_DNA"/>
</dbReference>
<feature type="signal peptide" evidence="2">
    <location>
        <begin position="1"/>
        <end position="23"/>
    </location>
</feature>
<feature type="region of interest" description="Disordered" evidence="1">
    <location>
        <begin position="276"/>
        <end position="295"/>
    </location>
</feature>
<proteinExistence type="predicted"/>
<feature type="chain" id="PRO_5038622313" description="Lipoprotein" evidence="2">
    <location>
        <begin position="24"/>
        <end position="295"/>
    </location>
</feature>
<accession>A0A7W7BU65</accession>
<feature type="compositionally biased region" description="Low complexity" evidence="1">
    <location>
        <begin position="39"/>
        <end position="52"/>
    </location>
</feature>
<keyword evidence="2" id="KW-0732">Signal</keyword>
<protein>
    <recommendedName>
        <fullName evidence="5">Lipoprotein</fullName>
    </recommendedName>
</protein>
<gene>
    <name evidence="3" type="ORF">BKA24_002378</name>
</gene>
<dbReference type="AlphaFoldDB" id="A0A7W7BU65"/>
<reference evidence="3 4" key="1">
    <citation type="submission" date="2020-08" db="EMBL/GenBank/DDBJ databases">
        <title>Sequencing the genomes of 1000 actinobacteria strains.</title>
        <authorList>
            <person name="Klenk H.-P."/>
        </authorList>
    </citation>
    <scope>NUCLEOTIDE SEQUENCE [LARGE SCALE GENOMIC DNA]</scope>
    <source>
        <strain evidence="3 4">DSM 24947</strain>
    </source>
</reference>
<evidence type="ECO:0008006" key="5">
    <source>
        <dbReference type="Google" id="ProtNLM"/>
    </source>
</evidence>
<feature type="region of interest" description="Disordered" evidence="1">
    <location>
        <begin position="31"/>
        <end position="55"/>
    </location>
</feature>
<dbReference type="Proteomes" id="UP000573729">
    <property type="component" value="Unassembled WGS sequence"/>
</dbReference>
<organism evidence="3 4">
    <name type="scientific">Microbacterium marinum</name>
    <dbReference type="NCBI Taxonomy" id="421115"/>
    <lineage>
        <taxon>Bacteria</taxon>
        <taxon>Bacillati</taxon>
        <taxon>Actinomycetota</taxon>
        <taxon>Actinomycetes</taxon>
        <taxon>Micrococcales</taxon>
        <taxon>Microbacteriaceae</taxon>
        <taxon>Microbacterium</taxon>
    </lineage>
</organism>
<name>A0A7W7BU65_9MICO</name>
<evidence type="ECO:0000313" key="3">
    <source>
        <dbReference type="EMBL" id="MBB4667669.1"/>
    </source>
</evidence>
<sequence length="295" mass="30771">MTHRSIRKAALIVMASVSAVALAGCISTGPKNIERAPEEVPTPAATETAGTPGPDDLIVRTADTELHLESLTEEAGYEGMPDGTPAISGDELYVFVRQDGWTLYAEQRGGDPVGCGPESREPEVTDLGNGWWKVSNRSAAGTYALWLIAGSGPSLPFGGTVGASRAYVEWTTKTDVDEPAASYLDITAYADGRDGSVTLGLLGVETPLTAVKATVTLEGSDGEATVELFTPAWACDQLGDLTLHAPLTAAQVTSLGDTDDLSYTVELFLDGVTYTSSGSTNTASAPEPDWTPTLP</sequence>